<dbReference type="InterPro" id="IPR038076">
    <property type="entry name" value="MgtE_N_sf"/>
</dbReference>
<dbReference type="SUPFAM" id="SSF158791">
    <property type="entry name" value="MgtE N-terminal domain-like"/>
    <property type="match status" value="1"/>
</dbReference>
<sequence>MRSGRSVLLILALILAAGGALRLGVGVGGAMANNARESDLPLNCPVPPAALAAALSAREAQVQAKEDKLAQRMSALTLADQAITKRMEELQAAEEELKKTIAIADGASEKDLTQLTAVYEAMKPADAADLFQTMAPEFAAGFLGRMQPASAAAILTGMDPAKAYEVSVLLAGRNANAPKN</sequence>
<keyword evidence="4" id="KW-1185">Reference proteome</keyword>
<keyword evidence="1" id="KW-0175">Coiled coil</keyword>
<feature type="coiled-coil region" evidence="1">
    <location>
        <begin position="80"/>
        <end position="110"/>
    </location>
</feature>
<reference evidence="3" key="1">
    <citation type="submission" date="2020-01" db="EMBL/GenBank/DDBJ databases">
        <authorList>
            <person name="Chen W.-M."/>
        </authorList>
    </citation>
    <scope>NUCLEOTIDE SEQUENCE</scope>
    <source>
        <strain evidence="3">CYK-10</strain>
    </source>
</reference>
<protein>
    <recommendedName>
        <fullName evidence="2">Magnesium transporter MgtE intracellular domain-containing protein</fullName>
    </recommendedName>
</protein>
<evidence type="ECO:0000259" key="2">
    <source>
        <dbReference type="Pfam" id="PF03448"/>
    </source>
</evidence>
<dbReference type="Proteomes" id="UP001193501">
    <property type="component" value="Unassembled WGS sequence"/>
</dbReference>
<evidence type="ECO:0000313" key="3">
    <source>
        <dbReference type="EMBL" id="NBZ87317.1"/>
    </source>
</evidence>
<dbReference type="Gene3D" id="1.25.60.10">
    <property type="entry name" value="MgtE N-terminal domain-like"/>
    <property type="match status" value="1"/>
</dbReference>
<comment type="caution">
    <text evidence="3">The sequence shown here is derived from an EMBL/GenBank/DDBJ whole genome shotgun (WGS) entry which is preliminary data.</text>
</comment>
<dbReference type="EMBL" id="JAABNR010000005">
    <property type="protein sequence ID" value="NBZ87317.1"/>
    <property type="molecule type" value="Genomic_DNA"/>
</dbReference>
<dbReference type="AlphaFoldDB" id="A0AAE4Y8V0"/>
<gene>
    <name evidence="3" type="ORF">GV832_06950</name>
</gene>
<feature type="domain" description="Magnesium transporter MgtE intracellular" evidence="2">
    <location>
        <begin position="104"/>
        <end position="165"/>
    </location>
</feature>
<proteinExistence type="predicted"/>
<dbReference type="InterPro" id="IPR006668">
    <property type="entry name" value="Mg_transptr_MgtE_intracell_dom"/>
</dbReference>
<dbReference type="Pfam" id="PF03448">
    <property type="entry name" value="MgtE_N"/>
    <property type="match status" value="1"/>
</dbReference>
<evidence type="ECO:0000256" key="1">
    <source>
        <dbReference type="SAM" id="Coils"/>
    </source>
</evidence>
<name>A0AAE4Y8V0_9RHOB</name>
<evidence type="ECO:0000313" key="4">
    <source>
        <dbReference type="Proteomes" id="UP001193501"/>
    </source>
</evidence>
<organism evidence="3 4">
    <name type="scientific">Stagnihabitans tardus</name>
    <dbReference type="NCBI Taxonomy" id="2699202"/>
    <lineage>
        <taxon>Bacteria</taxon>
        <taxon>Pseudomonadati</taxon>
        <taxon>Pseudomonadota</taxon>
        <taxon>Alphaproteobacteria</taxon>
        <taxon>Rhodobacterales</taxon>
        <taxon>Paracoccaceae</taxon>
        <taxon>Stagnihabitans</taxon>
    </lineage>
</organism>
<accession>A0AAE4Y8V0</accession>